<protein>
    <recommendedName>
        <fullName evidence="6">YcxB-like protein</fullName>
    </recommendedName>
</protein>
<dbReference type="AlphaFoldDB" id="A0AAE6X4L1"/>
<gene>
    <name evidence="2" type="ORF">A4G17_01380</name>
    <name evidence="3" type="ORF">EDC49_1249</name>
</gene>
<feature type="transmembrane region" description="Helical" evidence="1">
    <location>
        <begin position="69"/>
        <end position="90"/>
    </location>
</feature>
<reference evidence="3 4" key="2">
    <citation type="submission" date="2018-11" db="EMBL/GenBank/DDBJ databases">
        <title>Genomic Encyclopedia of Type Strains, Phase IV (KMG-IV): sequencing the most valuable type-strain genomes for metagenomic binning, comparative biology and taxonomic classification.</title>
        <authorList>
            <person name="Goeker M."/>
        </authorList>
    </citation>
    <scope>NUCLEOTIDE SEQUENCE [LARGE SCALE GENOMIC DNA]</scope>
    <source>
        <strain evidence="3 4">DSM 25797</strain>
    </source>
</reference>
<evidence type="ECO:0008006" key="6">
    <source>
        <dbReference type="Google" id="ProtNLM"/>
    </source>
</evidence>
<name>A0AAE6X4L1_9PAST</name>
<evidence type="ECO:0000313" key="5">
    <source>
        <dbReference type="Proteomes" id="UP000502287"/>
    </source>
</evidence>
<evidence type="ECO:0000313" key="2">
    <source>
        <dbReference type="EMBL" id="QIM64198.1"/>
    </source>
</evidence>
<sequence>MRIKFQHPYTKSYEKMVFQVGKLIYKKETRLLCFADVIVFLPFIMALAFVALTIADWQEEFYDWFESHVMWWLGWGLVGYAFLIEIYATLIRPSIYNLKILRDNKNMTESTTEIEIQSQGLFYKTGMFEGIYRYSFISQVLDMQGYLVMILNGTHLIAVPHTAFDSNEHRQAFYDQLVGKIRDESLSG</sequence>
<reference evidence="2 5" key="1">
    <citation type="submission" date="2016-03" db="EMBL/GenBank/DDBJ databases">
        <authorList>
            <person name="Hansen M.J."/>
            <person name="Bojesen A.M."/>
            <person name="Planet P."/>
        </authorList>
    </citation>
    <scope>NUCLEOTIDE SEQUENCE [LARGE SCALE GENOMIC DNA]</scope>
    <source>
        <strain evidence="2 5">HPA 21</strain>
    </source>
</reference>
<dbReference type="EMBL" id="RKQT01000002">
    <property type="protein sequence ID" value="RPE93736.1"/>
    <property type="molecule type" value="Genomic_DNA"/>
</dbReference>
<organism evidence="2 5">
    <name type="scientific">Frederiksenia canicola</name>
    <dbReference type="NCBI Taxonomy" id="123824"/>
    <lineage>
        <taxon>Bacteria</taxon>
        <taxon>Pseudomonadati</taxon>
        <taxon>Pseudomonadota</taxon>
        <taxon>Gammaproteobacteria</taxon>
        <taxon>Pasteurellales</taxon>
        <taxon>Pasteurellaceae</taxon>
        <taxon>Frederiksenia</taxon>
    </lineage>
</organism>
<evidence type="ECO:0000313" key="4">
    <source>
        <dbReference type="Proteomes" id="UP000276901"/>
    </source>
</evidence>
<dbReference type="Proteomes" id="UP000502287">
    <property type="component" value="Chromosome"/>
</dbReference>
<keyword evidence="4" id="KW-1185">Reference proteome</keyword>
<dbReference type="KEGG" id="fcl:A4G17_01380"/>
<dbReference type="Proteomes" id="UP000276901">
    <property type="component" value="Unassembled WGS sequence"/>
</dbReference>
<keyword evidence="1" id="KW-1133">Transmembrane helix</keyword>
<evidence type="ECO:0000256" key="1">
    <source>
        <dbReference type="SAM" id="Phobius"/>
    </source>
</evidence>
<keyword evidence="1" id="KW-0472">Membrane</keyword>
<dbReference type="RefSeq" id="WP_123956891.1">
    <property type="nucleotide sequence ID" value="NZ_CP015029.1"/>
</dbReference>
<keyword evidence="1" id="KW-0812">Transmembrane</keyword>
<accession>A0AAE6X4L1</accession>
<feature type="transmembrane region" description="Helical" evidence="1">
    <location>
        <begin position="31"/>
        <end position="57"/>
    </location>
</feature>
<proteinExistence type="predicted"/>
<dbReference type="EMBL" id="CP015029">
    <property type="protein sequence ID" value="QIM64198.1"/>
    <property type="molecule type" value="Genomic_DNA"/>
</dbReference>
<evidence type="ECO:0000313" key="3">
    <source>
        <dbReference type="EMBL" id="RPE93736.1"/>
    </source>
</evidence>